<dbReference type="InterPro" id="IPR038213">
    <property type="entry name" value="IFI6/IFI27-like_sf"/>
</dbReference>
<evidence type="ECO:0000256" key="5">
    <source>
        <dbReference type="ARBA" id="ARBA00023136"/>
    </source>
</evidence>
<feature type="non-terminal residue" evidence="6">
    <location>
        <position position="221"/>
    </location>
</feature>
<dbReference type="InterPro" id="IPR009311">
    <property type="entry name" value="IFI6/IFI27-like"/>
</dbReference>
<keyword evidence="3" id="KW-0812">Transmembrane</keyword>
<dbReference type="Gene3D" id="6.10.110.10">
    <property type="match status" value="1"/>
</dbReference>
<evidence type="ECO:0000256" key="1">
    <source>
        <dbReference type="ARBA" id="ARBA00004141"/>
    </source>
</evidence>
<evidence type="ECO:0000313" key="7">
    <source>
        <dbReference type="Proteomes" id="UP001152795"/>
    </source>
</evidence>
<dbReference type="GO" id="GO:0001836">
    <property type="term" value="P:release of cytochrome c from mitochondria"/>
    <property type="evidence" value="ECO:0007669"/>
    <property type="project" value="TreeGrafter"/>
</dbReference>
<accession>A0A6S7LNT6</accession>
<dbReference type="AlphaFoldDB" id="A0A6S7LNT6"/>
<gene>
    <name evidence="6" type="ORF">PACLA_8A046837</name>
</gene>
<comment type="subcellular location">
    <subcellularLocation>
        <location evidence="1">Membrane</location>
        <topology evidence="1">Multi-pass membrane protein</topology>
    </subcellularLocation>
</comment>
<sequence>MMFALAPTIAGGLVATLQSAGAAGLGSAGAAVVGAVGAAVGAAAGELRAGLLVDCSDVRTKQENTCMKKFSRKSFVLLICVSLILDWNGVLAVSCSDNKSTCCYEKGIFYCGSGAGLASGCLNGLKLSPWTVSAAVAGGVGAVVAAPVVLGAAGFTGAGIAAGSVASTLMSCWRPGAAAAKKIWLILDLTSGSKAQMFCSIRVNLTGLTGLAGHEKMRVNS</sequence>
<dbReference type="EMBL" id="CACRXK020021490">
    <property type="protein sequence ID" value="CAB4035909.1"/>
    <property type="molecule type" value="Genomic_DNA"/>
</dbReference>
<dbReference type="GO" id="GO:0031966">
    <property type="term" value="C:mitochondrial membrane"/>
    <property type="evidence" value="ECO:0007669"/>
    <property type="project" value="TreeGrafter"/>
</dbReference>
<comment type="caution">
    <text evidence="6">The sequence shown here is derived from an EMBL/GenBank/DDBJ whole genome shotgun (WGS) entry which is preliminary data.</text>
</comment>
<reference evidence="6" key="1">
    <citation type="submission" date="2020-04" db="EMBL/GenBank/DDBJ databases">
        <authorList>
            <person name="Alioto T."/>
            <person name="Alioto T."/>
            <person name="Gomez Garrido J."/>
        </authorList>
    </citation>
    <scope>NUCLEOTIDE SEQUENCE</scope>
    <source>
        <strain evidence="6">A484AB</strain>
    </source>
</reference>
<keyword evidence="5" id="KW-0472">Membrane</keyword>
<dbReference type="PANTHER" id="PTHR16932:SF18">
    <property type="entry name" value="INTERFERON, ALPHA-INDUCIBLE PROTEIN 27-LIKE 2"/>
    <property type="match status" value="1"/>
</dbReference>
<dbReference type="Pfam" id="PF06140">
    <property type="entry name" value="Ifi-6-16"/>
    <property type="match status" value="1"/>
</dbReference>
<protein>
    <submittedName>
        <fullName evidence="6">Interferon alpha-inducible 27 2A isoform X1</fullName>
    </submittedName>
</protein>
<dbReference type="PANTHER" id="PTHR16932">
    <property type="entry name" value="INTERFERON ALPHA-INDUCIBLE PROTEIN 27"/>
    <property type="match status" value="1"/>
</dbReference>
<evidence type="ECO:0000256" key="3">
    <source>
        <dbReference type="ARBA" id="ARBA00022692"/>
    </source>
</evidence>
<evidence type="ECO:0000313" key="6">
    <source>
        <dbReference type="EMBL" id="CAB4035909.1"/>
    </source>
</evidence>
<organism evidence="6 7">
    <name type="scientific">Paramuricea clavata</name>
    <name type="common">Red gorgonian</name>
    <name type="synonym">Violescent sea-whip</name>
    <dbReference type="NCBI Taxonomy" id="317549"/>
    <lineage>
        <taxon>Eukaryota</taxon>
        <taxon>Metazoa</taxon>
        <taxon>Cnidaria</taxon>
        <taxon>Anthozoa</taxon>
        <taxon>Octocorallia</taxon>
        <taxon>Malacalcyonacea</taxon>
        <taxon>Plexauridae</taxon>
        <taxon>Paramuricea</taxon>
    </lineage>
</organism>
<name>A0A6S7LNT6_PARCT</name>
<keyword evidence="7" id="KW-1185">Reference proteome</keyword>
<proteinExistence type="inferred from homology"/>
<comment type="similarity">
    <text evidence="2">Belongs to the IFI6/IFI27 family.</text>
</comment>
<dbReference type="Proteomes" id="UP001152795">
    <property type="component" value="Unassembled WGS sequence"/>
</dbReference>
<evidence type="ECO:0000256" key="2">
    <source>
        <dbReference type="ARBA" id="ARBA00007262"/>
    </source>
</evidence>
<keyword evidence="4" id="KW-1133">Transmembrane helix</keyword>
<dbReference type="GO" id="GO:0097193">
    <property type="term" value="P:intrinsic apoptotic signaling pathway"/>
    <property type="evidence" value="ECO:0007669"/>
    <property type="project" value="TreeGrafter"/>
</dbReference>
<evidence type="ECO:0000256" key="4">
    <source>
        <dbReference type="ARBA" id="ARBA00022989"/>
    </source>
</evidence>